<accession>A0A2T6KFY3</accession>
<proteinExistence type="predicted"/>
<name>A0A2T6KFY3_9RHOB</name>
<evidence type="ECO:0000313" key="2">
    <source>
        <dbReference type="Proteomes" id="UP000244523"/>
    </source>
</evidence>
<comment type="caution">
    <text evidence="1">The sequence shown here is derived from an EMBL/GenBank/DDBJ whole genome shotgun (WGS) entry which is preliminary data.</text>
</comment>
<gene>
    <name evidence="1" type="ORF">C8N45_106106</name>
</gene>
<reference evidence="1 2" key="1">
    <citation type="submission" date="2018-04" db="EMBL/GenBank/DDBJ databases">
        <title>Genomic Encyclopedia of Archaeal and Bacterial Type Strains, Phase II (KMG-II): from individual species to whole genera.</title>
        <authorList>
            <person name="Goeker M."/>
        </authorList>
    </citation>
    <scope>NUCLEOTIDE SEQUENCE [LARGE SCALE GENOMIC DNA]</scope>
    <source>
        <strain evidence="1 2">DSM 29955</strain>
    </source>
</reference>
<dbReference type="EMBL" id="QBUD01000006">
    <property type="protein sequence ID" value="PUB14232.1"/>
    <property type="molecule type" value="Genomic_DNA"/>
</dbReference>
<organism evidence="1 2">
    <name type="scientific">Yoonia sediminilitoris</name>
    <dbReference type="NCBI Taxonomy" id="1286148"/>
    <lineage>
        <taxon>Bacteria</taxon>
        <taxon>Pseudomonadati</taxon>
        <taxon>Pseudomonadota</taxon>
        <taxon>Alphaproteobacteria</taxon>
        <taxon>Rhodobacterales</taxon>
        <taxon>Paracoccaceae</taxon>
        <taxon>Yoonia</taxon>
    </lineage>
</organism>
<sequence>MKYYNSHITHWRFATLAAVTMSQQGDQNR</sequence>
<evidence type="ECO:0000313" key="1">
    <source>
        <dbReference type="EMBL" id="PUB14232.1"/>
    </source>
</evidence>
<dbReference type="AlphaFoldDB" id="A0A2T6KFY3"/>
<dbReference type="Proteomes" id="UP000244523">
    <property type="component" value="Unassembled WGS sequence"/>
</dbReference>
<protein>
    <submittedName>
        <fullName evidence="1">Uncharacterized protein</fullName>
    </submittedName>
</protein>
<keyword evidence="2" id="KW-1185">Reference proteome</keyword>